<reference evidence="4" key="1">
    <citation type="submission" date="2023-06" db="EMBL/GenBank/DDBJ databases">
        <title>Genome-scale phylogeny and comparative genomics of the fungal order Sordariales.</title>
        <authorList>
            <consortium name="Lawrence Berkeley National Laboratory"/>
            <person name="Hensen N."/>
            <person name="Bonometti L."/>
            <person name="Westerberg I."/>
            <person name="Brannstrom I.O."/>
            <person name="Guillou S."/>
            <person name="Cros-Aarteil S."/>
            <person name="Calhoun S."/>
            <person name="Haridas S."/>
            <person name="Kuo A."/>
            <person name="Mondo S."/>
            <person name="Pangilinan J."/>
            <person name="Riley R."/>
            <person name="Labutti K."/>
            <person name="Andreopoulos B."/>
            <person name="Lipzen A."/>
            <person name="Chen C."/>
            <person name="Yanf M."/>
            <person name="Daum C."/>
            <person name="Ng V."/>
            <person name="Clum A."/>
            <person name="Steindorff A."/>
            <person name="Ohm R."/>
            <person name="Martin F."/>
            <person name="Silar P."/>
            <person name="Natvig D."/>
            <person name="Lalanne C."/>
            <person name="Gautier V."/>
            <person name="Ament-Velasquez S.L."/>
            <person name="Kruys A."/>
            <person name="Hutchinson M.I."/>
            <person name="Powell A.J."/>
            <person name="Barry K."/>
            <person name="Miller A.N."/>
            <person name="Grigoriev I.V."/>
            <person name="Debuchy R."/>
            <person name="Gladieux P."/>
            <person name="Thoren M.H."/>
            <person name="Johannesson H."/>
        </authorList>
    </citation>
    <scope>NUCLEOTIDE SEQUENCE</scope>
    <source>
        <strain evidence="4">SMH4607-1</strain>
    </source>
</reference>
<dbReference type="PANTHER" id="PTHR33657">
    <property type="entry name" value="DOMAIN PROTEIN, PUTATIVE (AFU_ORTHOLOGUE AFUA_5G00600)-RELATED"/>
    <property type="match status" value="1"/>
</dbReference>
<dbReference type="PANTHER" id="PTHR33657:SF6">
    <property type="entry name" value="SECRETED PROTEIN"/>
    <property type="match status" value="1"/>
</dbReference>
<feature type="signal peptide" evidence="2">
    <location>
        <begin position="1"/>
        <end position="20"/>
    </location>
</feature>
<feature type="compositionally biased region" description="Low complexity" evidence="1">
    <location>
        <begin position="386"/>
        <end position="401"/>
    </location>
</feature>
<protein>
    <submittedName>
        <fullName evidence="4">Necrosis inducing protein-domain-containing protein</fullName>
    </submittedName>
</protein>
<accession>A0AA40E4N9</accession>
<evidence type="ECO:0000256" key="2">
    <source>
        <dbReference type="SAM" id="SignalP"/>
    </source>
</evidence>
<evidence type="ECO:0000313" key="4">
    <source>
        <dbReference type="EMBL" id="KAK0724942.1"/>
    </source>
</evidence>
<dbReference type="InterPro" id="IPR005103">
    <property type="entry name" value="AA9_LPMO"/>
</dbReference>
<dbReference type="AlphaFoldDB" id="A0AA40E4N9"/>
<dbReference type="EMBL" id="JAUKUA010000002">
    <property type="protein sequence ID" value="KAK0724942.1"/>
    <property type="molecule type" value="Genomic_DNA"/>
</dbReference>
<keyword evidence="2" id="KW-0732">Signal</keyword>
<dbReference type="Pfam" id="PF03443">
    <property type="entry name" value="AA9"/>
    <property type="match status" value="1"/>
</dbReference>
<proteinExistence type="predicted"/>
<dbReference type="Pfam" id="PF05630">
    <property type="entry name" value="NPP1"/>
    <property type="match status" value="1"/>
</dbReference>
<dbReference type="Gene3D" id="2.70.50.70">
    <property type="match status" value="1"/>
</dbReference>
<sequence length="412" mass="45039">MMVKIAISLLLAALVPSVVTSPITPQPLLVQSRAVNPPTALPQKATANDLRWQPSLDFDTDGCYNVPAVDAEGNIAVGLPTNFAGLSSDCRDLSDLNNNNVYSRQRCNSNGWCFYLYDYYFEKDVSLANFFVGTGHTHDWEHVGVWVKDGQAQYVAASQHGNYEVRPASSVRWDGEHPKMVYHKDGLSTHCFRFADAGDDAIENHKGIWFRGSLISYNGFPAGIRDKLFAHDFGKATIAIKDSSFPGDITRAKPAAISFDANTDYDSPDTFPGSVYNGVQSAEWETVRITENHYSHSPAQHVTSEAMTCYEKNPGTGTNKTVSVTAGSNFTFVVGKSMTHPGPQHYYLAKVPTGKTAATFNGKGAVWFKIYQDGPSGLGTSTITWPSNRRSSPSSITSLSTKLNQSNSDLQH</sequence>
<comment type="caution">
    <text evidence="4">The sequence shown here is derived from an EMBL/GenBank/DDBJ whole genome shotgun (WGS) entry which is preliminary data.</text>
</comment>
<feature type="region of interest" description="Disordered" evidence="1">
    <location>
        <begin position="381"/>
        <end position="412"/>
    </location>
</feature>
<organism evidence="4 5">
    <name type="scientific">Lasiosphaeris hirsuta</name>
    <dbReference type="NCBI Taxonomy" id="260670"/>
    <lineage>
        <taxon>Eukaryota</taxon>
        <taxon>Fungi</taxon>
        <taxon>Dikarya</taxon>
        <taxon>Ascomycota</taxon>
        <taxon>Pezizomycotina</taxon>
        <taxon>Sordariomycetes</taxon>
        <taxon>Sordariomycetidae</taxon>
        <taxon>Sordariales</taxon>
        <taxon>Lasiosphaeriaceae</taxon>
        <taxon>Lasiosphaeris</taxon>
    </lineage>
</organism>
<evidence type="ECO:0000313" key="5">
    <source>
        <dbReference type="Proteomes" id="UP001172102"/>
    </source>
</evidence>
<evidence type="ECO:0000259" key="3">
    <source>
        <dbReference type="Pfam" id="PF03443"/>
    </source>
</evidence>
<dbReference type="InterPro" id="IPR008701">
    <property type="entry name" value="NPP1"/>
</dbReference>
<feature type="compositionally biased region" description="Polar residues" evidence="1">
    <location>
        <begin position="402"/>
        <end position="412"/>
    </location>
</feature>
<feature type="chain" id="PRO_5041425453" evidence="2">
    <location>
        <begin position="21"/>
        <end position="412"/>
    </location>
</feature>
<gene>
    <name evidence="4" type="ORF">B0H67DRAFT_641419</name>
</gene>
<keyword evidence="5" id="KW-1185">Reference proteome</keyword>
<name>A0AA40E4N9_9PEZI</name>
<feature type="domain" description="Auxiliary Activity family 9 catalytic" evidence="3">
    <location>
        <begin position="273"/>
        <end position="390"/>
    </location>
</feature>
<dbReference type="Proteomes" id="UP001172102">
    <property type="component" value="Unassembled WGS sequence"/>
</dbReference>
<evidence type="ECO:0000256" key="1">
    <source>
        <dbReference type="SAM" id="MobiDB-lite"/>
    </source>
</evidence>